<dbReference type="GeneID" id="71514275"/>
<dbReference type="GO" id="GO:0003676">
    <property type="term" value="F:nucleic acid binding"/>
    <property type="evidence" value="ECO:0007669"/>
    <property type="project" value="InterPro"/>
</dbReference>
<gene>
    <name evidence="2" type="ORF">BME96_07715</name>
    <name evidence="3" type="ORF">IC602_13930</name>
</gene>
<dbReference type="Pfam" id="PF06961">
    <property type="entry name" value="DUF1294"/>
    <property type="match status" value="1"/>
</dbReference>
<dbReference type="InterPro" id="IPR010718">
    <property type="entry name" value="DUF1294"/>
</dbReference>
<evidence type="ECO:0000256" key="1">
    <source>
        <dbReference type="SAM" id="Phobius"/>
    </source>
</evidence>
<feature type="transmembrane region" description="Helical" evidence="1">
    <location>
        <begin position="6"/>
        <end position="22"/>
    </location>
</feature>
<evidence type="ECO:0000313" key="5">
    <source>
        <dbReference type="Proteomes" id="UP000621631"/>
    </source>
</evidence>
<dbReference type="Proteomes" id="UP000182945">
    <property type="component" value="Chromosome"/>
</dbReference>
<protein>
    <submittedName>
        <fullName evidence="3">DUF1294 domain-containing protein</fullName>
    </submittedName>
</protein>
<evidence type="ECO:0000313" key="3">
    <source>
        <dbReference type="EMBL" id="MBD1223700.1"/>
    </source>
</evidence>
<evidence type="ECO:0000313" key="2">
    <source>
        <dbReference type="EMBL" id="APC48067.1"/>
    </source>
</evidence>
<organism evidence="2 4">
    <name type="scientific">Virgibacillus halodenitrificans</name>
    <name type="common">Bacillus halodenitrificans</name>
    <dbReference type="NCBI Taxonomy" id="1482"/>
    <lineage>
        <taxon>Bacteria</taxon>
        <taxon>Bacillati</taxon>
        <taxon>Bacillota</taxon>
        <taxon>Bacilli</taxon>
        <taxon>Bacillales</taxon>
        <taxon>Bacillaceae</taxon>
        <taxon>Virgibacillus</taxon>
    </lineage>
</organism>
<feature type="transmembrane region" description="Helical" evidence="1">
    <location>
        <begin position="42"/>
        <end position="60"/>
    </location>
</feature>
<sequence length="92" mass="10659">MNELSGVLFYLIGVNIFTYILMGMDKQKAIKKKYRIPERTFWLLSLLGGALGVLIGMKAFRHKTKHKSFQYGAPILLIVNIVCFVYLFFYMS</sequence>
<dbReference type="EMBL" id="JACWEZ010000009">
    <property type="protein sequence ID" value="MBD1223700.1"/>
    <property type="molecule type" value="Genomic_DNA"/>
</dbReference>
<keyword evidence="5" id="KW-1185">Reference proteome</keyword>
<evidence type="ECO:0000313" key="4">
    <source>
        <dbReference type="Proteomes" id="UP000182945"/>
    </source>
</evidence>
<dbReference type="PIRSF" id="PIRSF002599">
    <property type="entry name" value="Cold_shock_A"/>
    <property type="match status" value="1"/>
</dbReference>
<feature type="transmembrane region" description="Helical" evidence="1">
    <location>
        <begin position="72"/>
        <end position="91"/>
    </location>
</feature>
<proteinExistence type="predicted"/>
<dbReference type="RefSeq" id="WP_019376739.1">
    <property type="nucleotide sequence ID" value="NZ_CP017962.1"/>
</dbReference>
<accession>A0AAC9NK08</accession>
<dbReference type="AlphaFoldDB" id="A0AAC9NK08"/>
<dbReference type="Proteomes" id="UP000621631">
    <property type="component" value="Unassembled WGS sequence"/>
</dbReference>
<keyword evidence="1" id="KW-1133">Transmembrane helix</keyword>
<reference evidence="3 5" key="2">
    <citation type="submission" date="2020-09" db="EMBL/GenBank/DDBJ databases">
        <title>Draft Genome Sequences of Oil-Oxidizing Bacteria Halomonas titanicae, Marinobacter lutaoensis, and Virgibacillus halodenitrificans Isolated from Highly Saline Environments.</title>
        <authorList>
            <person name="Grouzdev D.S."/>
            <person name="Sokolova D.S."/>
            <person name="Semenova E.M."/>
            <person name="Borzenkov I.A."/>
            <person name="Bidzhieva S.K."/>
            <person name="Poltaraus A.B."/>
            <person name="Nazina T.N."/>
        </authorList>
    </citation>
    <scope>NUCLEOTIDE SEQUENCE [LARGE SCALE GENOMIC DNA]</scope>
    <source>
        <strain evidence="3 5">VKM B-3472D</strain>
    </source>
</reference>
<dbReference type="InterPro" id="IPR012156">
    <property type="entry name" value="Cold_shock_CspA"/>
</dbReference>
<dbReference type="KEGG" id="vhl:BME96_07715"/>
<name>A0AAC9NK08_VIRHA</name>
<reference evidence="2 4" key="1">
    <citation type="submission" date="2016-11" db="EMBL/GenBank/DDBJ databases">
        <title>Complete genome sequencing of Virgibacillus halodenitrificans PDB-F2.</title>
        <authorList>
            <person name="Sun Z."/>
            <person name="Zhou Y."/>
            <person name="Li H."/>
        </authorList>
    </citation>
    <scope>NUCLEOTIDE SEQUENCE [LARGE SCALE GENOMIC DNA]</scope>
    <source>
        <strain evidence="2 4">PDB-F2</strain>
    </source>
</reference>
<keyword evidence="1" id="KW-0812">Transmembrane</keyword>
<keyword evidence="1" id="KW-0472">Membrane</keyword>
<dbReference type="EMBL" id="CP017962">
    <property type="protein sequence ID" value="APC48067.1"/>
    <property type="molecule type" value="Genomic_DNA"/>
</dbReference>